<dbReference type="EMBL" id="JAEMUK010000003">
    <property type="protein sequence ID" value="MBJ7542240.1"/>
    <property type="molecule type" value="Genomic_DNA"/>
</dbReference>
<accession>A0A8I1GFC4</accession>
<reference evidence="3 4" key="1">
    <citation type="submission" date="2020-12" db="EMBL/GenBank/DDBJ databases">
        <title>Revised draft genomes of Rhodomicrobium vannielii ATCC 17100 and Rhodomicrobium udaipurense JA643.</title>
        <authorList>
            <person name="Conners E.M."/>
            <person name="Davenport E.J."/>
            <person name="Bose A."/>
        </authorList>
    </citation>
    <scope>NUCLEOTIDE SEQUENCE [LARGE SCALE GENOMIC DNA]</scope>
    <source>
        <strain evidence="3 4">JA643</strain>
    </source>
</reference>
<evidence type="ECO:0000256" key="1">
    <source>
        <dbReference type="SAM" id="Coils"/>
    </source>
</evidence>
<sequence length="188" mass="20323">MNDDISTSADEREVTAAEGGEGGDTTAIWAALHRERAARRSAEAEARKATEAADKYKTHFHKLLVDREIMDAVQSSGGANMRLLWPHLESSVTVVEEDGRDVVRVVGDDGQARWGVRGPMTVVELLHDLRGDPDLAGIFQPPRAAAPAAPKPTKTYSRREWQAALASADADTRAALMRDAAAGRIAVR</sequence>
<comment type="caution">
    <text evidence="3">The sequence shown here is derived from an EMBL/GenBank/DDBJ whole genome shotgun (WGS) entry which is preliminary data.</text>
</comment>
<evidence type="ECO:0000313" key="4">
    <source>
        <dbReference type="Proteomes" id="UP000623250"/>
    </source>
</evidence>
<evidence type="ECO:0000256" key="2">
    <source>
        <dbReference type="SAM" id="MobiDB-lite"/>
    </source>
</evidence>
<dbReference type="Proteomes" id="UP000623250">
    <property type="component" value="Unassembled WGS sequence"/>
</dbReference>
<dbReference type="AlphaFoldDB" id="A0A8I1GFC4"/>
<gene>
    <name evidence="3" type="ORF">JDN41_01550</name>
</gene>
<feature type="region of interest" description="Disordered" evidence="2">
    <location>
        <begin position="1"/>
        <end position="26"/>
    </location>
</feature>
<name>A0A8I1GFC4_9HYPH</name>
<keyword evidence="4" id="KW-1185">Reference proteome</keyword>
<keyword evidence="1" id="KW-0175">Coiled coil</keyword>
<evidence type="ECO:0000313" key="3">
    <source>
        <dbReference type="EMBL" id="MBJ7542240.1"/>
    </source>
</evidence>
<dbReference type="RefSeq" id="WP_037239898.1">
    <property type="nucleotide sequence ID" value="NZ_JAEMUK010000003.1"/>
</dbReference>
<proteinExistence type="predicted"/>
<organism evidence="3 4">
    <name type="scientific">Rhodomicrobium udaipurense</name>
    <dbReference type="NCBI Taxonomy" id="1202716"/>
    <lineage>
        <taxon>Bacteria</taxon>
        <taxon>Pseudomonadati</taxon>
        <taxon>Pseudomonadota</taxon>
        <taxon>Alphaproteobacteria</taxon>
        <taxon>Hyphomicrobiales</taxon>
        <taxon>Hyphomicrobiaceae</taxon>
        <taxon>Rhodomicrobium</taxon>
    </lineage>
</organism>
<feature type="coiled-coil region" evidence="1">
    <location>
        <begin position="32"/>
        <end position="59"/>
    </location>
</feature>
<protein>
    <submittedName>
        <fullName evidence="3">Uncharacterized protein</fullName>
    </submittedName>
</protein>